<sequence>MSSGALTPQVDFAQNGTLDWVRLGGGMMAFLGRVVNYGVDPFTVVLGAQMAQQLPLGPRGQENARNAVNRLRSVASFNKLLWFGFGITSLPQLLASQVEGLAFLAVTAALSEVYHEDVVTKILHEILLQYNPPREATPSLQSWAKIVNACAGTFSTSSFGKRAETLMALHPAETSLFAAEDSSHFNEKWRSRSAPKDIAKALISLGKVSRREIDSITITGGGDAGCLAAIAEYLFDMSIVIDDENRNRLYFNSIPGPAIQAHFIYKSRNSVSSSGAQHQDLEASKKVVHLKDIADILFANDQTAEAQLSGRLPWSCCLSVAFGSTFQILKATNFRFGNILGCAARIFQAVARAESEIDLETRRNWIYYTDSGSGLGYVQNLMYWFPELKAFETSMQEATGLSYRNARNDYQSDTASLARQCSCVHCSPSASEQAPEQYCVVALVETILKAALILSNVTIEHGLEPKRFGFDRLYQRQLATRPKDDTTRERMEQKLGPIVWVIEPEKEDERFYTVDHRIRLMMDGAMGLFSYLTELDSSSCTAWSRGGICAYRTILEGLSMHDDSGCSLARIRILPGRIQYQGVTFDRIDDRYQDQADEFQDDLNHEGIDRKDLEFGFRDPSMVMEVQDSIKYLSVSYLMPNCRGLVLNVLPNFVTNGALGKYGLVHCRHPPGYNRGNRAVRGNVDFEVQTIGGKQVSLYRVPHEHSLYAALAISDIHDPRYLVVIDDKCVECAIQTALNQASPAHSVFVISV</sequence>
<dbReference type="AlphaFoldDB" id="A0A6G1JEF3"/>
<dbReference type="Proteomes" id="UP000799291">
    <property type="component" value="Unassembled WGS sequence"/>
</dbReference>
<dbReference type="OrthoDB" id="3344043at2759"/>
<dbReference type="EMBL" id="MU005573">
    <property type="protein sequence ID" value="KAF2688944.1"/>
    <property type="molecule type" value="Genomic_DNA"/>
</dbReference>
<reference evidence="1" key="1">
    <citation type="journal article" date="2020" name="Stud. Mycol.">
        <title>101 Dothideomycetes genomes: a test case for predicting lifestyles and emergence of pathogens.</title>
        <authorList>
            <person name="Haridas S."/>
            <person name="Albert R."/>
            <person name="Binder M."/>
            <person name="Bloem J."/>
            <person name="Labutti K."/>
            <person name="Salamov A."/>
            <person name="Andreopoulos B."/>
            <person name="Baker S."/>
            <person name="Barry K."/>
            <person name="Bills G."/>
            <person name="Bluhm B."/>
            <person name="Cannon C."/>
            <person name="Castanera R."/>
            <person name="Culley D."/>
            <person name="Daum C."/>
            <person name="Ezra D."/>
            <person name="Gonzalez J."/>
            <person name="Henrissat B."/>
            <person name="Kuo A."/>
            <person name="Liang C."/>
            <person name="Lipzen A."/>
            <person name="Lutzoni F."/>
            <person name="Magnuson J."/>
            <person name="Mondo S."/>
            <person name="Nolan M."/>
            <person name="Ohm R."/>
            <person name="Pangilinan J."/>
            <person name="Park H.-J."/>
            <person name="Ramirez L."/>
            <person name="Alfaro M."/>
            <person name="Sun H."/>
            <person name="Tritt A."/>
            <person name="Yoshinaga Y."/>
            <person name="Zwiers L.-H."/>
            <person name="Turgeon B."/>
            <person name="Goodwin S."/>
            <person name="Spatafora J."/>
            <person name="Crous P."/>
            <person name="Grigoriev I."/>
        </authorList>
    </citation>
    <scope>NUCLEOTIDE SEQUENCE</scope>
    <source>
        <strain evidence="1">CBS 122367</strain>
    </source>
</reference>
<protein>
    <submittedName>
        <fullName evidence="1">Uncharacterized protein</fullName>
    </submittedName>
</protein>
<gene>
    <name evidence="1" type="ORF">K458DRAFT_359972</name>
</gene>
<evidence type="ECO:0000313" key="2">
    <source>
        <dbReference type="Proteomes" id="UP000799291"/>
    </source>
</evidence>
<organism evidence="1 2">
    <name type="scientific">Lentithecium fluviatile CBS 122367</name>
    <dbReference type="NCBI Taxonomy" id="1168545"/>
    <lineage>
        <taxon>Eukaryota</taxon>
        <taxon>Fungi</taxon>
        <taxon>Dikarya</taxon>
        <taxon>Ascomycota</taxon>
        <taxon>Pezizomycotina</taxon>
        <taxon>Dothideomycetes</taxon>
        <taxon>Pleosporomycetidae</taxon>
        <taxon>Pleosporales</taxon>
        <taxon>Massarineae</taxon>
        <taxon>Lentitheciaceae</taxon>
        <taxon>Lentithecium</taxon>
    </lineage>
</organism>
<name>A0A6G1JEF3_9PLEO</name>
<accession>A0A6G1JEF3</accession>
<proteinExistence type="predicted"/>
<evidence type="ECO:0000313" key="1">
    <source>
        <dbReference type="EMBL" id="KAF2688944.1"/>
    </source>
</evidence>
<keyword evidence="2" id="KW-1185">Reference proteome</keyword>